<evidence type="ECO:0000313" key="2">
    <source>
        <dbReference type="Proteomes" id="UP000587760"/>
    </source>
</evidence>
<sequence>MRQRLEKIINDINEHFSSAWILLSDTTIWLSNHPKLFPHYETSLREWRRLLETNRGDMQVISEVRKELAELRKALRLQGYNLKLGSLDLKLEGFRNDDCLSRGFSRCVIYIMVDGDVLYTTGTANHLDLDETIDARLNAMGYRPVLMKHYLWYKWVNRVLILSGSATETVEDFEELKQYVAENKAHLLKKLSKL</sequence>
<dbReference type="EMBL" id="JACHGJ010000003">
    <property type="protein sequence ID" value="MBB6480513.1"/>
    <property type="molecule type" value="Genomic_DNA"/>
</dbReference>
<proteinExistence type="predicted"/>
<reference evidence="1 2" key="1">
    <citation type="submission" date="2020-08" db="EMBL/GenBank/DDBJ databases">
        <title>Genomic Encyclopedia of Type Strains, Phase IV (KMG-IV): sequencing the most valuable type-strain genomes for metagenomic binning, comparative biology and taxonomic classification.</title>
        <authorList>
            <person name="Goeker M."/>
        </authorList>
    </citation>
    <scope>NUCLEOTIDE SEQUENCE [LARGE SCALE GENOMIC DNA]</scope>
    <source>
        <strain evidence="1 2">DSM 2461</strain>
    </source>
</reference>
<dbReference type="AlphaFoldDB" id="A0A841R9D6"/>
<dbReference type="RefSeq" id="WP_184746772.1">
    <property type="nucleotide sequence ID" value="NZ_JACHGJ010000003.1"/>
</dbReference>
<evidence type="ECO:0000313" key="1">
    <source>
        <dbReference type="EMBL" id="MBB6480513.1"/>
    </source>
</evidence>
<protein>
    <submittedName>
        <fullName evidence="1">Uncharacterized protein</fullName>
    </submittedName>
</protein>
<gene>
    <name evidence="1" type="ORF">HNR50_002176</name>
</gene>
<name>A0A841R9D6_9SPIO</name>
<accession>A0A841R9D6</accession>
<organism evidence="1 2">
    <name type="scientific">Spirochaeta isovalerica</name>
    <dbReference type="NCBI Taxonomy" id="150"/>
    <lineage>
        <taxon>Bacteria</taxon>
        <taxon>Pseudomonadati</taxon>
        <taxon>Spirochaetota</taxon>
        <taxon>Spirochaetia</taxon>
        <taxon>Spirochaetales</taxon>
        <taxon>Spirochaetaceae</taxon>
        <taxon>Spirochaeta</taxon>
    </lineage>
</organism>
<dbReference type="Proteomes" id="UP000587760">
    <property type="component" value="Unassembled WGS sequence"/>
</dbReference>
<comment type="caution">
    <text evidence="1">The sequence shown here is derived from an EMBL/GenBank/DDBJ whole genome shotgun (WGS) entry which is preliminary data.</text>
</comment>
<keyword evidence="2" id="KW-1185">Reference proteome</keyword>